<evidence type="ECO:0000313" key="3">
    <source>
        <dbReference type="Proteomes" id="UP000233469"/>
    </source>
</evidence>
<sequence>MYILMHKDTIKLADFGRSFEKEKDCNNTGAYGIIPYIDSKMFNQGISYKINEKSDIRYSLGVLFWKLTSHSSPFKYEMRKDHTSFMFDILKGLRENPIQNTNAAFVGLYQKCGNTNPDIRQVNSELNCIDSKNNNVSTAVYSKEIGDNQKI</sequence>
<protein>
    <recommendedName>
        <fullName evidence="1">Protein kinase domain-containing protein</fullName>
    </recommendedName>
</protein>
<organism evidence="2 3">
    <name type="scientific">Rhizophagus irregularis</name>
    <dbReference type="NCBI Taxonomy" id="588596"/>
    <lineage>
        <taxon>Eukaryota</taxon>
        <taxon>Fungi</taxon>
        <taxon>Fungi incertae sedis</taxon>
        <taxon>Mucoromycota</taxon>
        <taxon>Glomeromycotina</taxon>
        <taxon>Glomeromycetes</taxon>
        <taxon>Glomerales</taxon>
        <taxon>Glomeraceae</taxon>
        <taxon>Rhizophagus</taxon>
    </lineage>
</organism>
<dbReference type="VEuPathDB" id="FungiDB:FUN_012990"/>
<accession>A0A2N1MLT6</accession>
<dbReference type="Proteomes" id="UP000233469">
    <property type="component" value="Unassembled WGS sequence"/>
</dbReference>
<dbReference type="AlphaFoldDB" id="A0A2N1MLT6"/>
<dbReference type="GO" id="GO:0004672">
    <property type="term" value="F:protein kinase activity"/>
    <property type="evidence" value="ECO:0007669"/>
    <property type="project" value="InterPro"/>
</dbReference>
<evidence type="ECO:0000259" key="1">
    <source>
        <dbReference type="PROSITE" id="PS50011"/>
    </source>
</evidence>
<dbReference type="Gene3D" id="1.10.510.10">
    <property type="entry name" value="Transferase(Phosphotransferase) domain 1"/>
    <property type="match status" value="1"/>
</dbReference>
<dbReference type="PROSITE" id="PS50011">
    <property type="entry name" value="PROTEIN_KINASE_DOM"/>
    <property type="match status" value="1"/>
</dbReference>
<dbReference type="VEuPathDB" id="FungiDB:RhiirA1_532464"/>
<dbReference type="SUPFAM" id="SSF56112">
    <property type="entry name" value="Protein kinase-like (PK-like)"/>
    <property type="match status" value="1"/>
</dbReference>
<feature type="domain" description="Protein kinase" evidence="1">
    <location>
        <begin position="1"/>
        <end position="136"/>
    </location>
</feature>
<dbReference type="InterPro" id="IPR001245">
    <property type="entry name" value="Ser-Thr/Tyr_kinase_cat_dom"/>
</dbReference>
<dbReference type="InterPro" id="IPR000719">
    <property type="entry name" value="Prot_kinase_dom"/>
</dbReference>
<reference evidence="2 3" key="1">
    <citation type="submission" date="2016-04" db="EMBL/GenBank/DDBJ databases">
        <title>Genome analyses suggest a sexual origin of heterokaryosis in a supposedly ancient asexual fungus.</title>
        <authorList>
            <person name="Ropars J."/>
            <person name="Sedzielewska K."/>
            <person name="Noel J."/>
            <person name="Charron P."/>
            <person name="Farinelli L."/>
            <person name="Marton T."/>
            <person name="Kruger M."/>
            <person name="Pelin A."/>
            <person name="Brachmann A."/>
            <person name="Corradi N."/>
        </authorList>
    </citation>
    <scope>NUCLEOTIDE SEQUENCE [LARGE SCALE GENOMIC DNA]</scope>
    <source>
        <strain evidence="2 3">C2</strain>
    </source>
</reference>
<proteinExistence type="predicted"/>
<dbReference type="EMBL" id="LLXL01001865">
    <property type="protein sequence ID" value="PKK62605.1"/>
    <property type="molecule type" value="Genomic_DNA"/>
</dbReference>
<dbReference type="GO" id="GO:0005524">
    <property type="term" value="F:ATP binding"/>
    <property type="evidence" value="ECO:0007669"/>
    <property type="project" value="InterPro"/>
</dbReference>
<dbReference type="VEuPathDB" id="FungiDB:RhiirFUN_020481"/>
<reference evidence="2 3" key="2">
    <citation type="submission" date="2017-10" db="EMBL/GenBank/DDBJ databases">
        <title>Extensive intraspecific genome diversity in a model arbuscular mycorrhizal fungus.</title>
        <authorList>
            <person name="Chen E.C.H."/>
            <person name="Morin E."/>
            <person name="Baudet D."/>
            <person name="Noel J."/>
            <person name="Ndikumana S."/>
            <person name="Charron P."/>
            <person name="St-Onge C."/>
            <person name="Giorgi J."/>
            <person name="Grigoriev I.V."/>
            <person name="Roux C."/>
            <person name="Martin F.M."/>
            <person name="Corradi N."/>
        </authorList>
    </citation>
    <scope>NUCLEOTIDE SEQUENCE [LARGE SCALE GENOMIC DNA]</scope>
    <source>
        <strain evidence="2 3">C2</strain>
    </source>
</reference>
<evidence type="ECO:0000313" key="2">
    <source>
        <dbReference type="EMBL" id="PKK62605.1"/>
    </source>
</evidence>
<dbReference type="InterPro" id="IPR011009">
    <property type="entry name" value="Kinase-like_dom_sf"/>
</dbReference>
<gene>
    <name evidence="2" type="ORF">RhiirC2_717572</name>
</gene>
<comment type="caution">
    <text evidence="2">The sequence shown here is derived from an EMBL/GenBank/DDBJ whole genome shotgun (WGS) entry which is preliminary data.</text>
</comment>
<name>A0A2N1MLT6_9GLOM</name>
<dbReference type="Pfam" id="PF07714">
    <property type="entry name" value="PK_Tyr_Ser-Thr"/>
    <property type="match status" value="1"/>
</dbReference>